<dbReference type="Gene3D" id="1.10.260.40">
    <property type="entry name" value="lambda repressor-like DNA-binding domains"/>
    <property type="match status" value="1"/>
</dbReference>
<dbReference type="PANTHER" id="PTHR46558:SF11">
    <property type="entry name" value="HTH-TYPE TRANSCRIPTIONAL REGULATOR XRE"/>
    <property type="match status" value="1"/>
</dbReference>
<evidence type="ECO:0000313" key="4">
    <source>
        <dbReference type="Proteomes" id="UP000276128"/>
    </source>
</evidence>
<dbReference type="CDD" id="cd00093">
    <property type="entry name" value="HTH_XRE"/>
    <property type="match status" value="1"/>
</dbReference>
<name>A0A3S0BZ95_9BACL</name>
<dbReference type="GO" id="GO:0003677">
    <property type="term" value="F:DNA binding"/>
    <property type="evidence" value="ECO:0007669"/>
    <property type="project" value="UniProtKB-KW"/>
</dbReference>
<dbReference type="EMBL" id="RXHU01000005">
    <property type="protein sequence ID" value="RTE11624.1"/>
    <property type="molecule type" value="Genomic_DNA"/>
</dbReference>
<dbReference type="PANTHER" id="PTHR46558">
    <property type="entry name" value="TRACRIPTIONAL REGULATORY PROTEIN-RELATED-RELATED"/>
    <property type="match status" value="1"/>
</dbReference>
<dbReference type="InterPro" id="IPR001387">
    <property type="entry name" value="Cro/C1-type_HTH"/>
</dbReference>
<comment type="caution">
    <text evidence="3">The sequence shown here is derived from an EMBL/GenBank/DDBJ whole genome shotgun (WGS) entry which is preliminary data.</text>
</comment>
<dbReference type="PROSITE" id="PS50943">
    <property type="entry name" value="HTH_CROC1"/>
    <property type="match status" value="1"/>
</dbReference>
<gene>
    <name evidence="3" type="ORF">EJQ19_00960</name>
</gene>
<dbReference type="OrthoDB" id="9804312at2"/>
<keyword evidence="1" id="KW-0238">DNA-binding</keyword>
<keyword evidence="4" id="KW-1185">Reference proteome</keyword>
<dbReference type="SUPFAM" id="SSF47413">
    <property type="entry name" value="lambda repressor-like DNA-binding domains"/>
    <property type="match status" value="1"/>
</dbReference>
<dbReference type="AlphaFoldDB" id="A0A3S0BZ95"/>
<accession>A0A3S0BZ95</accession>
<proteinExistence type="predicted"/>
<dbReference type="SMART" id="SM00530">
    <property type="entry name" value="HTH_XRE"/>
    <property type="match status" value="1"/>
</dbReference>
<evidence type="ECO:0000313" key="3">
    <source>
        <dbReference type="EMBL" id="RTE11624.1"/>
    </source>
</evidence>
<dbReference type="Pfam" id="PF01381">
    <property type="entry name" value="HTH_3"/>
    <property type="match status" value="1"/>
</dbReference>
<sequence>MKEIQLATILAAKRREKGITQDELAAYIGVSKASVSKWETGTSYPDITFLPQLAAYFNISIDELMGYSPQLPKEEITKLYRQLAAKFASQPFEEALAECQALIRKYYACFPLLLQMAGLLLNHHMLAPHPEQQSAVLRQISELCERTARESEDVWLAKDAAFLHATCRLMLGEPQSALGLLGEEVRLELPATSLIAQAYHQLGQADKAKEVLQAAAYQHVMSLLGAMPYELLLHGDQLAKAEEILRRAEALSGIYRVEALNPNLMIQLYMAGAQLYLQHGLPEKALDMLGKYVEICGAFRFPAALKGDDFFDRIGPWLAETATAAPREEPVIKASMVQGLTANPALASLTELPAFHRLIERLKSKLEVQ</sequence>
<feature type="domain" description="HTH cro/C1-type" evidence="2">
    <location>
        <begin position="10"/>
        <end position="64"/>
    </location>
</feature>
<organism evidence="3 4">
    <name type="scientific">Paenibacillus whitsoniae</name>
    <dbReference type="NCBI Taxonomy" id="2496558"/>
    <lineage>
        <taxon>Bacteria</taxon>
        <taxon>Bacillati</taxon>
        <taxon>Bacillota</taxon>
        <taxon>Bacilli</taxon>
        <taxon>Bacillales</taxon>
        <taxon>Paenibacillaceae</taxon>
        <taxon>Paenibacillus</taxon>
    </lineage>
</organism>
<dbReference type="Proteomes" id="UP000276128">
    <property type="component" value="Unassembled WGS sequence"/>
</dbReference>
<dbReference type="RefSeq" id="WP_126139343.1">
    <property type="nucleotide sequence ID" value="NZ_RXHU01000005.1"/>
</dbReference>
<evidence type="ECO:0000256" key="1">
    <source>
        <dbReference type="ARBA" id="ARBA00023125"/>
    </source>
</evidence>
<dbReference type="InterPro" id="IPR010982">
    <property type="entry name" value="Lambda_DNA-bd_dom_sf"/>
</dbReference>
<evidence type="ECO:0000259" key="2">
    <source>
        <dbReference type="PROSITE" id="PS50943"/>
    </source>
</evidence>
<protein>
    <submittedName>
        <fullName evidence="3">XRE family transcriptional regulator</fullName>
    </submittedName>
</protein>
<reference evidence="3 4" key="1">
    <citation type="submission" date="2018-12" db="EMBL/GenBank/DDBJ databases">
        <title>Bacillus ochoae sp. nov., Paenibacillus whitsoniae sp. nov., Paenibacillus spiritus sp. nov. Isolated from the Mars Exploration Rover during spacecraft assembly.</title>
        <authorList>
            <person name="Seuylemezian A."/>
            <person name="Vaishampayan P."/>
        </authorList>
    </citation>
    <scope>NUCLEOTIDE SEQUENCE [LARGE SCALE GENOMIC DNA]</scope>
    <source>
        <strain evidence="3 4">MER 54</strain>
    </source>
</reference>